<protein>
    <submittedName>
        <fullName evidence="7">ATP-binding cassette domain-containing protein</fullName>
    </submittedName>
</protein>
<dbReference type="PROSITE" id="PS50893">
    <property type="entry name" value="ABC_TRANSPORTER_2"/>
    <property type="match status" value="2"/>
</dbReference>
<dbReference type="InterPro" id="IPR027417">
    <property type="entry name" value="P-loop_NTPase"/>
</dbReference>
<feature type="domain" description="ABC transporter" evidence="6">
    <location>
        <begin position="10"/>
        <end position="246"/>
    </location>
</feature>
<dbReference type="RefSeq" id="WP_182607518.1">
    <property type="nucleotide sequence ID" value="NZ_VKHT01000745.1"/>
</dbReference>
<dbReference type="InterPro" id="IPR050107">
    <property type="entry name" value="ABC_carbohydrate_import_ATPase"/>
</dbReference>
<evidence type="ECO:0000256" key="5">
    <source>
        <dbReference type="SAM" id="MobiDB-lite"/>
    </source>
</evidence>
<dbReference type="SUPFAM" id="SSF52540">
    <property type="entry name" value="P-loop containing nucleoside triphosphate hydrolases"/>
    <property type="match status" value="2"/>
</dbReference>
<evidence type="ECO:0000256" key="1">
    <source>
        <dbReference type="ARBA" id="ARBA00022448"/>
    </source>
</evidence>
<dbReference type="EMBL" id="VKHT01000745">
    <property type="protein sequence ID" value="MBB0246135.1"/>
    <property type="molecule type" value="Genomic_DNA"/>
</dbReference>
<evidence type="ECO:0000256" key="3">
    <source>
        <dbReference type="ARBA" id="ARBA00022741"/>
    </source>
</evidence>
<dbReference type="SMART" id="SM00382">
    <property type="entry name" value="AAA"/>
    <property type="match status" value="2"/>
</dbReference>
<dbReference type="Proteomes" id="UP000538929">
    <property type="component" value="Unassembled WGS sequence"/>
</dbReference>
<dbReference type="PANTHER" id="PTHR43790:SF9">
    <property type="entry name" value="GALACTOFURANOSE TRANSPORTER ATP-BINDING PROTEIN YTFR"/>
    <property type="match status" value="1"/>
</dbReference>
<dbReference type="Gene3D" id="3.40.50.300">
    <property type="entry name" value="P-loop containing nucleotide triphosphate hydrolases"/>
    <property type="match status" value="2"/>
</dbReference>
<keyword evidence="4 7" id="KW-0067">ATP-binding</keyword>
<dbReference type="Pfam" id="PF00005">
    <property type="entry name" value="ABC_tran"/>
    <property type="match status" value="2"/>
</dbReference>
<dbReference type="GO" id="GO:0016887">
    <property type="term" value="F:ATP hydrolysis activity"/>
    <property type="evidence" value="ECO:0007669"/>
    <property type="project" value="InterPro"/>
</dbReference>
<comment type="caution">
    <text evidence="7">The sequence shown here is derived from an EMBL/GenBank/DDBJ whole genome shotgun (WGS) entry which is preliminary data.</text>
</comment>
<gene>
    <name evidence="7" type="ORF">FNQ90_18985</name>
</gene>
<dbReference type="PROSITE" id="PS00211">
    <property type="entry name" value="ABC_TRANSPORTER_1"/>
    <property type="match status" value="1"/>
</dbReference>
<keyword evidence="8" id="KW-1185">Reference proteome</keyword>
<dbReference type="InterPro" id="IPR003439">
    <property type="entry name" value="ABC_transporter-like_ATP-bd"/>
</dbReference>
<keyword evidence="3" id="KW-0547">Nucleotide-binding</keyword>
<sequence length="506" mass="54342">MVPAPDTPAVRISGLSRSFGPVRALDDVTFDIPAGGVTALLGENGAGKSTLLKILAGLQPPSSGGVTVFGEEVTSHDPGTVLSRHGVAIVPQELALLNDRTVAENVLSGIEPGHRWFPSRHRMVERTRELLAALDLRLDPTAPVGTLDMATRQLVVVARSVARGGRVLILDEPTAMLTPAEAERLFALMERLRADGTTLVYVSHRMPEVFRLADHIRVLRDGRHVASWRRSETTPDRAVAAMVGRELGEFTRRPGAGHRSEEPPALRLRGLGGRRHSGVSLDVHPGEILGVAGLPDSGRIELLHNIFGGERGTSGTVELLGEPYSRRDPVSSVERRLAFVPGERRAQGLLTTMSVEQNIGALTTRGLSRLGLIRRRAFRRTAAEQAKKYRVKTATLDQPITSLSGGNQQKAVLARWLAINPGVLVLDEPTRGVDVGAKAEIYEELYALAERGLAILCSSSDLPELLTLTDRVAVMSQGRLVDIVETATATEESIMSLATGAGESAA</sequence>
<feature type="compositionally biased region" description="Basic and acidic residues" evidence="5">
    <location>
        <begin position="251"/>
        <end position="264"/>
    </location>
</feature>
<dbReference type="InterPro" id="IPR003593">
    <property type="entry name" value="AAA+_ATPase"/>
</dbReference>
<evidence type="ECO:0000256" key="4">
    <source>
        <dbReference type="ARBA" id="ARBA00022840"/>
    </source>
</evidence>
<feature type="domain" description="ABC transporter" evidence="6">
    <location>
        <begin position="258"/>
        <end position="502"/>
    </location>
</feature>
<keyword evidence="2" id="KW-0677">Repeat</keyword>
<proteinExistence type="predicted"/>
<evidence type="ECO:0000313" key="8">
    <source>
        <dbReference type="Proteomes" id="UP000538929"/>
    </source>
</evidence>
<keyword evidence="1" id="KW-0813">Transport</keyword>
<feature type="region of interest" description="Disordered" evidence="5">
    <location>
        <begin position="251"/>
        <end position="271"/>
    </location>
</feature>
<reference evidence="8" key="1">
    <citation type="submission" date="2019-10" db="EMBL/GenBank/DDBJ databases">
        <title>Streptomyces sp. nov., a novel actinobacterium isolated from alkaline environment.</title>
        <authorList>
            <person name="Golinska P."/>
        </authorList>
    </citation>
    <scope>NUCLEOTIDE SEQUENCE [LARGE SCALE GENOMIC DNA]</scope>
    <source>
        <strain evidence="8">DSM 42118</strain>
    </source>
</reference>
<dbReference type="PANTHER" id="PTHR43790">
    <property type="entry name" value="CARBOHYDRATE TRANSPORT ATP-BINDING PROTEIN MG119-RELATED"/>
    <property type="match status" value="1"/>
</dbReference>
<dbReference type="AlphaFoldDB" id="A0A7W3TGJ1"/>
<evidence type="ECO:0000256" key="2">
    <source>
        <dbReference type="ARBA" id="ARBA00022737"/>
    </source>
</evidence>
<dbReference type="GO" id="GO:0005524">
    <property type="term" value="F:ATP binding"/>
    <property type="evidence" value="ECO:0007669"/>
    <property type="project" value="UniProtKB-KW"/>
</dbReference>
<name>A0A7W3TGJ1_9ACTN</name>
<dbReference type="InterPro" id="IPR017871">
    <property type="entry name" value="ABC_transporter-like_CS"/>
</dbReference>
<dbReference type="CDD" id="cd03215">
    <property type="entry name" value="ABC_Carb_Monos_II"/>
    <property type="match status" value="1"/>
</dbReference>
<evidence type="ECO:0000259" key="6">
    <source>
        <dbReference type="PROSITE" id="PS50893"/>
    </source>
</evidence>
<evidence type="ECO:0000313" key="7">
    <source>
        <dbReference type="EMBL" id="MBB0246135.1"/>
    </source>
</evidence>
<dbReference type="CDD" id="cd03216">
    <property type="entry name" value="ABC_Carb_Monos_I"/>
    <property type="match status" value="1"/>
</dbReference>
<accession>A0A7W3TGJ1</accession>
<organism evidence="7 8">
    <name type="scientific">Streptomyces alkaliphilus</name>
    <dbReference type="NCBI Taxonomy" id="1472722"/>
    <lineage>
        <taxon>Bacteria</taxon>
        <taxon>Bacillati</taxon>
        <taxon>Actinomycetota</taxon>
        <taxon>Actinomycetes</taxon>
        <taxon>Kitasatosporales</taxon>
        <taxon>Streptomycetaceae</taxon>
        <taxon>Streptomyces</taxon>
    </lineage>
</organism>